<dbReference type="EMBL" id="VSRR010001435">
    <property type="protein sequence ID" value="MPC25230.1"/>
    <property type="molecule type" value="Genomic_DNA"/>
</dbReference>
<sequence>MRMATHPPCPHSFLYRMAPLSCCVFADLTCCRGRSAIQVPRGYEKRCRDLVCVRARIRVTIALHCRGANRVLNTEAGSDHLLSCPTFTYSRCSPNSA</sequence>
<proteinExistence type="predicted"/>
<protein>
    <submittedName>
        <fullName evidence="1">Uncharacterized protein</fullName>
    </submittedName>
</protein>
<evidence type="ECO:0000313" key="1">
    <source>
        <dbReference type="EMBL" id="MPC25230.1"/>
    </source>
</evidence>
<accession>A0A5B7DUR9</accession>
<keyword evidence="2" id="KW-1185">Reference proteome</keyword>
<comment type="caution">
    <text evidence="1">The sequence shown here is derived from an EMBL/GenBank/DDBJ whole genome shotgun (WGS) entry which is preliminary data.</text>
</comment>
<evidence type="ECO:0000313" key="2">
    <source>
        <dbReference type="Proteomes" id="UP000324222"/>
    </source>
</evidence>
<dbReference type="Proteomes" id="UP000324222">
    <property type="component" value="Unassembled WGS sequence"/>
</dbReference>
<reference evidence="1 2" key="1">
    <citation type="submission" date="2019-05" db="EMBL/GenBank/DDBJ databases">
        <title>Another draft genome of Portunus trituberculatus and its Hox gene families provides insights of decapod evolution.</title>
        <authorList>
            <person name="Jeong J.-H."/>
            <person name="Song I."/>
            <person name="Kim S."/>
            <person name="Choi T."/>
            <person name="Kim D."/>
            <person name="Ryu S."/>
            <person name="Kim W."/>
        </authorList>
    </citation>
    <scope>NUCLEOTIDE SEQUENCE [LARGE SCALE GENOMIC DNA]</scope>
    <source>
        <tissue evidence="1">Muscle</tissue>
    </source>
</reference>
<name>A0A5B7DUR9_PORTR</name>
<gene>
    <name evidence="1" type="ORF">E2C01_018335</name>
</gene>
<dbReference type="AlphaFoldDB" id="A0A5B7DUR9"/>
<organism evidence="1 2">
    <name type="scientific">Portunus trituberculatus</name>
    <name type="common">Swimming crab</name>
    <name type="synonym">Neptunus trituberculatus</name>
    <dbReference type="NCBI Taxonomy" id="210409"/>
    <lineage>
        <taxon>Eukaryota</taxon>
        <taxon>Metazoa</taxon>
        <taxon>Ecdysozoa</taxon>
        <taxon>Arthropoda</taxon>
        <taxon>Crustacea</taxon>
        <taxon>Multicrustacea</taxon>
        <taxon>Malacostraca</taxon>
        <taxon>Eumalacostraca</taxon>
        <taxon>Eucarida</taxon>
        <taxon>Decapoda</taxon>
        <taxon>Pleocyemata</taxon>
        <taxon>Brachyura</taxon>
        <taxon>Eubrachyura</taxon>
        <taxon>Portunoidea</taxon>
        <taxon>Portunidae</taxon>
        <taxon>Portuninae</taxon>
        <taxon>Portunus</taxon>
    </lineage>
</organism>